<evidence type="ECO:0000256" key="1">
    <source>
        <dbReference type="SAM" id="SignalP"/>
    </source>
</evidence>
<dbReference type="Gene3D" id="3.40.190.150">
    <property type="entry name" value="Bordetella uptake gene, domain 1"/>
    <property type="match status" value="1"/>
</dbReference>
<sequence length="349" mass="38395" precursor="true">MFKSILKKGALLTAGVMLLAISSELFADGAIKGNLRIVIGSKSTGGDTYQNSSIVAEALAKKLDINVKVDATGASSAFQALDRAGARGNTIMIFHDQAYLGYLYGKKGYFDIFSKYIIGPSIAINPGNAYLVPKNSPYKTIEDVMDACGKGKRVRVAIQPGGVSEIGYTALKNAISIKYPGKEVNLVAVNTGSQSAKNQLLFDGQADLINGSVQGNEQYTRLPADDQKAMRFVWLTARESTIKQAPAAGMGETTRSQLLKFVNPIAKVPFDSKTDFTFDKEFFFIYNKKLDPKIIAEIDNALSEIYASGEIQKVQKKSFFIPDFMPSKESEKYFKEKMERYKKIINTMR</sequence>
<gene>
    <name evidence="2" type="ordered locus">Arnit_1029</name>
</gene>
<feature type="signal peptide" evidence="1">
    <location>
        <begin position="1"/>
        <end position="27"/>
    </location>
</feature>
<accession>D5V3B0</accession>
<dbReference type="Proteomes" id="UP000000939">
    <property type="component" value="Chromosome"/>
</dbReference>
<dbReference type="EMBL" id="CP001999">
    <property type="protein sequence ID" value="ADG92692.1"/>
    <property type="molecule type" value="Genomic_DNA"/>
</dbReference>
<dbReference type="SUPFAM" id="SSF53850">
    <property type="entry name" value="Periplasmic binding protein-like II"/>
    <property type="match status" value="1"/>
</dbReference>
<dbReference type="OrthoDB" id="2807033at2"/>
<feature type="chain" id="PRO_5003078058" evidence="1">
    <location>
        <begin position="28"/>
        <end position="349"/>
    </location>
</feature>
<keyword evidence="3" id="KW-1185">Reference proteome</keyword>
<organism evidence="2 3">
    <name type="scientific">Arcobacter nitrofigilis (strain ATCC 33309 / DSM 7299 / CCUG 15893 / LMG 7604 / NCTC 12251 / CI)</name>
    <name type="common">Campylobacter nitrofigilis</name>
    <dbReference type="NCBI Taxonomy" id="572480"/>
    <lineage>
        <taxon>Bacteria</taxon>
        <taxon>Pseudomonadati</taxon>
        <taxon>Campylobacterota</taxon>
        <taxon>Epsilonproteobacteria</taxon>
        <taxon>Campylobacterales</taxon>
        <taxon>Arcobacteraceae</taxon>
        <taxon>Arcobacter</taxon>
    </lineage>
</organism>
<name>D5V3B0_ARCNC</name>
<keyword evidence="1" id="KW-0732">Signal</keyword>
<reference evidence="2 3" key="1">
    <citation type="journal article" date="2010" name="Stand. Genomic Sci.">
        <title>Complete genome sequence of Arcobacter nitrofigilis type strain (CI).</title>
        <authorList>
            <person name="Pati A."/>
            <person name="Gronow S."/>
            <person name="Lapidus A."/>
            <person name="Copeland A."/>
            <person name="Glavina Del Rio T."/>
            <person name="Nolan M."/>
            <person name="Lucas S."/>
            <person name="Tice H."/>
            <person name="Cheng J.F."/>
            <person name="Han C."/>
            <person name="Chertkov O."/>
            <person name="Bruce D."/>
            <person name="Tapia R."/>
            <person name="Goodwin L."/>
            <person name="Pitluck S."/>
            <person name="Liolios K."/>
            <person name="Ivanova N."/>
            <person name="Mavromatis K."/>
            <person name="Chen A."/>
            <person name="Palaniappan K."/>
            <person name="Land M."/>
            <person name="Hauser L."/>
            <person name="Chang Y.J."/>
            <person name="Jeffries C.D."/>
            <person name="Detter J.C."/>
            <person name="Rohde M."/>
            <person name="Goker M."/>
            <person name="Bristow J."/>
            <person name="Eisen J.A."/>
            <person name="Markowitz V."/>
            <person name="Hugenholtz P."/>
            <person name="Klenk H.P."/>
            <person name="Kyrpides N.C."/>
        </authorList>
    </citation>
    <scope>NUCLEOTIDE SEQUENCE [LARGE SCALE GENOMIC DNA]</scope>
    <source>
        <strain evidence="3">ATCC 33309 / DSM 7299 / CCUG 15893 / LMG 7604 / NCTC 12251 / CI</strain>
    </source>
</reference>
<dbReference type="AlphaFoldDB" id="D5V3B0"/>
<evidence type="ECO:0000313" key="3">
    <source>
        <dbReference type="Proteomes" id="UP000000939"/>
    </source>
</evidence>
<dbReference type="RefSeq" id="WP_013134837.1">
    <property type="nucleotide sequence ID" value="NC_014166.1"/>
</dbReference>
<evidence type="ECO:0000313" key="2">
    <source>
        <dbReference type="EMBL" id="ADG92692.1"/>
    </source>
</evidence>
<dbReference type="eggNOG" id="COG3181">
    <property type="taxonomic scope" value="Bacteria"/>
</dbReference>
<dbReference type="InterPro" id="IPR042100">
    <property type="entry name" value="Bug_dom1"/>
</dbReference>
<dbReference type="KEGG" id="ant:Arnit_1029"/>
<dbReference type="HOGENOM" id="CLU_803874_0_0_7"/>
<dbReference type="STRING" id="572480.Arnit_1029"/>
<protein>
    <submittedName>
        <fullName evidence="2">Extracellular solute-binding protein family 3</fullName>
    </submittedName>
</protein>
<dbReference type="Gene3D" id="3.40.190.10">
    <property type="entry name" value="Periplasmic binding protein-like II"/>
    <property type="match status" value="1"/>
</dbReference>
<proteinExistence type="predicted"/>